<keyword evidence="1" id="KW-0472">Membrane</keyword>
<evidence type="ECO:0000313" key="4">
    <source>
        <dbReference type="Proteomes" id="UP001597013"/>
    </source>
</evidence>
<name>A0ABW3N7H1_9FLAO</name>
<dbReference type="PANTHER" id="PTHR43081">
    <property type="entry name" value="ADENYLATE CYCLASE, TERMINAL-DIFFERENTIATION SPECIFIC-RELATED"/>
    <property type="match status" value="1"/>
</dbReference>
<dbReference type="InterPro" id="IPR029787">
    <property type="entry name" value="Nucleotide_cyclase"/>
</dbReference>
<keyword evidence="3" id="KW-0456">Lyase</keyword>
<feature type="transmembrane region" description="Helical" evidence="1">
    <location>
        <begin position="83"/>
        <end position="110"/>
    </location>
</feature>
<feature type="domain" description="Guanylate cyclase" evidence="2">
    <location>
        <begin position="177"/>
        <end position="306"/>
    </location>
</feature>
<dbReference type="Proteomes" id="UP001597013">
    <property type="component" value="Unassembled WGS sequence"/>
</dbReference>
<keyword evidence="1" id="KW-0812">Transmembrane</keyword>
<reference evidence="4" key="1">
    <citation type="journal article" date="2019" name="Int. J. Syst. Evol. Microbiol.">
        <title>The Global Catalogue of Microorganisms (GCM) 10K type strain sequencing project: providing services to taxonomists for standard genome sequencing and annotation.</title>
        <authorList>
            <consortium name="The Broad Institute Genomics Platform"/>
            <consortium name="The Broad Institute Genome Sequencing Center for Infectious Disease"/>
            <person name="Wu L."/>
            <person name="Ma J."/>
        </authorList>
    </citation>
    <scope>NUCLEOTIDE SEQUENCE [LARGE SCALE GENOMIC DNA]</scope>
    <source>
        <strain evidence="4">CCUG 62215</strain>
    </source>
</reference>
<accession>A0ABW3N7H1</accession>
<dbReference type="Gene3D" id="3.30.70.1230">
    <property type="entry name" value="Nucleotide cyclase"/>
    <property type="match status" value="1"/>
</dbReference>
<dbReference type="InterPro" id="IPR050697">
    <property type="entry name" value="Adenylyl/Guanylyl_Cyclase_3/4"/>
</dbReference>
<dbReference type="EMBL" id="JBHTJL010000011">
    <property type="protein sequence ID" value="MFD1063587.1"/>
    <property type="molecule type" value="Genomic_DNA"/>
</dbReference>
<proteinExistence type="predicted"/>
<evidence type="ECO:0000259" key="2">
    <source>
        <dbReference type="PROSITE" id="PS50125"/>
    </source>
</evidence>
<comment type="caution">
    <text evidence="3">The sequence shown here is derived from an EMBL/GenBank/DDBJ whole genome shotgun (WGS) entry which is preliminary data.</text>
</comment>
<feature type="transmembrane region" description="Helical" evidence="1">
    <location>
        <begin position="52"/>
        <end position="71"/>
    </location>
</feature>
<dbReference type="RefSeq" id="WP_386130740.1">
    <property type="nucleotide sequence ID" value="NZ_JBHTJL010000011.1"/>
</dbReference>
<dbReference type="Pfam" id="PF00211">
    <property type="entry name" value="Guanylate_cyc"/>
    <property type="match status" value="1"/>
</dbReference>
<organism evidence="3 4">
    <name type="scientific">Winogradskyella litorisediminis</name>
    <dbReference type="NCBI Taxonomy" id="1156618"/>
    <lineage>
        <taxon>Bacteria</taxon>
        <taxon>Pseudomonadati</taxon>
        <taxon>Bacteroidota</taxon>
        <taxon>Flavobacteriia</taxon>
        <taxon>Flavobacteriales</taxon>
        <taxon>Flavobacteriaceae</taxon>
        <taxon>Winogradskyella</taxon>
    </lineage>
</organism>
<evidence type="ECO:0000313" key="3">
    <source>
        <dbReference type="EMBL" id="MFD1063587.1"/>
    </source>
</evidence>
<sequence length="354" mass="40952">MSSVMISFLRLFFGAILYWVLAFLLFMAIRYNGLEQEMIFYSDETFIFPTDAFYEVAIVLGITTGVLYAVIEIVAEKVTNHLALGLTILLKSSLYFILMVFLLSKSFLLIEQQGDIDLPNEGNWWQTNGFFWNAIIFFIVASTVFQLIRIAIDRFGQGNFLSILIGKYKRPKEEEHVLMFLDLKDSTAIAEKLGHLNYSKFIQDCFTDLDRVLNKYDAKVYQYVGDEAVVFWNIKNGFKNNNCILLFNAFEKKLAKKKKYYQKKYDFEPIFKAGIHFGKLTVVEVGNTKKELAFHGDVINTASRIQNLCNGFNRNLLVSESVLNKLNISESHYELMSEDIELRGKEERLKIYAI</sequence>
<evidence type="ECO:0000256" key="1">
    <source>
        <dbReference type="SAM" id="Phobius"/>
    </source>
</evidence>
<dbReference type="InterPro" id="IPR001054">
    <property type="entry name" value="A/G_cyclase"/>
</dbReference>
<dbReference type="GO" id="GO:0016829">
    <property type="term" value="F:lyase activity"/>
    <property type="evidence" value="ECO:0007669"/>
    <property type="project" value="UniProtKB-KW"/>
</dbReference>
<keyword evidence="1" id="KW-1133">Transmembrane helix</keyword>
<dbReference type="EC" id="4.6.1.-" evidence="3"/>
<gene>
    <name evidence="3" type="ORF">ACFQ1Q_10060</name>
</gene>
<feature type="transmembrane region" description="Helical" evidence="1">
    <location>
        <begin position="12"/>
        <end position="32"/>
    </location>
</feature>
<dbReference type="PANTHER" id="PTHR43081:SF1">
    <property type="entry name" value="ADENYLATE CYCLASE, TERMINAL-DIFFERENTIATION SPECIFIC"/>
    <property type="match status" value="1"/>
</dbReference>
<protein>
    <submittedName>
        <fullName evidence="3">Adenylate/guanylate cyclase domain-containing protein</fullName>
        <ecNumber evidence="3">4.6.1.-</ecNumber>
    </submittedName>
</protein>
<dbReference type="PROSITE" id="PS50125">
    <property type="entry name" value="GUANYLATE_CYCLASE_2"/>
    <property type="match status" value="1"/>
</dbReference>
<feature type="transmembrane region" description="Helical" evidence="1">
    <location>
        <begin position="130"/>
        <end position="152"/>
    </location>
</feature>
<dbReference type="CDD" id="cd07302">
    <property type="entry name" value="CHD"/>
    <property type="match status" value="1"/>
</dbReference>
<keyword evidence="4" id="KW-1185">Reference proteome</keyword>
<dbReference type="SUPFAM" id="SSF55073">
    <property type="entry name" value="Nucleotide cyclase"/>
    <property type="match status" value="1"/>
</dbReference>